<dbReference type="Proteomes" id="UP000837857">
    <property type="component" value="Chromosome 1"/>
</dbReference>
<name>A0ABN8HNV5_9NEOP</name>
<sequence length="116" mass="12859">MLVFHVPHRTDARRSVAQGVSTMLTLRYPTYAIPAADVAYTVTCPVLAHGTVVPRPHVPGLRFDTQRYVIVVGARSDLSTPLYKALGIQWVDDVLLRRIHDPLGDTHLEASPHVLN</sequence>
<protein>
    <submittedName>
        <fullName evidence="1">Uncharacterized protein</fullName>
    </submittedName>
</protein>
<reference evidence="1" key="1">
    <citation type="submission" date="2022-03" db="EMBL/GenBank/DDBJ databases">
        <authorList>
            <person name="Martin H S."/>
        </authorList>
    </citation>
    <scope>NUCLEOTIDE SEQUENCE</scope>
</reference>
<evidence type="ECO:0000313" key="2">
    <source>
        <dbReference type="Proteomes" id="UP000837857"/>
    </source>
</evidence>
<organism evidence="1 2">
    <name type="scientific">Iphiclides podalirius</name>
    <name type="common">scarce swallowtail</name>
    <dbReference type="NCBI Taxonomy" id="110791"/>
    <lineage>
        <taxon>Eukaryota</taxon>
        <taxon>Metazoa</taxon>
        <taxon>Ecdysozoa</taxon>
        <taxon>Arthropoda</taxon>
        <taxon>Hexapoda</taxon>
        <taxon>Insecta</taxon>
        <taxon>Pterygota</taxon>
        <taxon>Neoptera</taxon>
        <taxon>Endopterygota</taxon>
        <taxon>Lepidoptera</taxon>
        <taxon>Glossata</taxon>
        <taxon>Ditrysia</taxon>
        <taxon>Papilionoidea</taxon>
        <taxon>Papilionidae</taxon>
        <taxon>Papilioninae</taxon>
        <taxon>Iphiclides</taxon>
    </lineage>
</organism>
<evidence type="ECO:0000313" key="1">
    <source>
        <dbReference type="EMBL" id="CAH2034819.1"/>
    </source>
</evidence>
<gene>
    <name evidence="1" type="ORF">IPOD504_LOCUS304</name>
</gene>
<feature type="non-terminal residue" evidence="1">
    <location>
        <position position="116"/>
    </location>
</feature>
<keyword evidence="2" id="KW-1185">Reference proteome</keyword>
<dbReference type="EMBL" id="OW152813">
    <property type="protein sequence ID" value="CAH2034819.1"/>
    <property type="molecule type" value="Genomic_DNA"/>
</dbReference>
<accession>A0ABN8HNV5</accession>
<proteinExistence type="predicted"/>